<evidence type="ECO:0000313" key="3">
    <source>
        <dbReference type="Proteomes" id="UP000199310"/>
    </source>
</evidence>
<dbReference type="InterPro" id="IPR022385">
    <property type="entry name" value="Rhs_assc_core"/>
</dbReference>
<evidence type="ECO:0000259" key="1">
    <source>
        <dbReference type="Pfam" id="PF20041"/>
    </source>
</evidence>
<accession>A0A1I0S8Q9</accession>
<dbReference type="PANTHER" id="PTHR32305">
    <property type="match status" value="1"/>
</dbReference>
<dbReference type="InterPro" id="IPR050708">
    <property type="entry name" value="T6SS_VgrG/RHS"/>
</dbReference>
<dbReference type="PANTHER" id="PTHR32305:SF15">
    <property type="entry name" value="PROTEIN RHSA-RELATED"/>
    <property type="match status" value="1"/>
</dbReference>
<proteinExistence type="predicted"/>
<dbReference type="NCBIfam" id="TIGR03696">
    <property type="entry name" value="Rhs_assc_core"/>
    <property type="match status" value="1"/>
</dbReference>
<evidence type="ECO:0000313" key="2">
    <source>
        <dbReference type="EMBL" id="SEW52510.1"/>
    </source>
</evidence>
<dbReference type="Proteomes" id="UP000199310">
    <property type="component" value="Unassembled WGS sequence"/>
</dbReference>
<reference evidence="3" key="1">
    <citation type="submission" date="2016-10" db="EMBL/GenBank/DDBJ databases">
        <authorList>
            <person name="Varghese N."/>
            <person name="Submissions S."/>
        </authorList>
    </citation>
    <scope>NUCLEOTIDE SEQUENCE [LARGE SCALE GENOMIC DNA]</scope>
    <source>
        <strain evidence="3">DSM 3695</strain>
    </source>
</reference>
<protein>
    <submittedName>
        <fullName evidence="2">RHS repeat-associated core domain-containing protein</fullName>
    </submittedName>
</protein>
<gene>
    <name evidence="2" type="ORF">SAMN04488122_4889</name>
</gene>
<dbReference type="Pfam" id="PF20041">
    <property type="entry name" value="DUF6443"/>
    <property type="match status" value="1"/>
</dbReference>
<feature type="domain" description="DUF6443" evidence="1">
    <location>
        <begin position="73"/>
        <end position="204"/>
    </location>
</feature>
<dbReference type="STRING" id="29529.SAMN04488122_4889"/>
<name>A0A1I0S8Q9_9BACT</name>
<organism evidence="2 3">
    <name type="scientific">Chitinophaga arvensicola</name>
    <dbReference type="NCBI Taxonomy" id="29529"/>
    <lineage>
        <taxon>Bacteria</taxon>
        <taxon>Pseudomonadati</taxon>
        <taxon>Bacteroidota</taxon>
        <taxon>Chitinophagia</taxon>
        <taxon>Chitinophagales</taxon>
        <taxon>Chitinophagaceae</taxon>
        <taxon>Chitinophaga</taxon>
    </lineage>
</organism>
<dbReference type="EMBL" id="FOJG01000002">
    <property type="protein sequence ID" value="SEW52510.1"/>
    <property type="molecule type" value="Genomic_DNA"/>
</dbReference>
<keyword evidence="3" id="KW-1185">Reference proteome</keyword>
<sequence>MFNAYMKYLVCCLTLFFVLGVVQGQVNIPDANVLRKSAIAVPVPGTYTNSTVNYIRIWEPSMPSGDTAFVRASARLLKEVKQTTQYFDGLGRPLQTVNKSLSTGGKDIVAPIVYDDFGRESFKYLPYVPKSGNTNDGKFKTDPFNTQKAFYQDTILSPSATGESIYYSQQEFEASPLSRVTNTYAPGNSWAKSGGNHPVSQQYQVNMVSDSVRIWTIPVGGTLPTSTAFYPAGQLYKNVTTDEARNQVVEYKDKNGLVILKKVQSGNITGTAHVGWLCTYYIYDDLNNLRFVVPPLAVENITGTWNLVNVARELCFQYRYDGRNRMIVKKIPGADSTEMVYDTRDRLVFSRDGNLKDSGKWLVTFYDALNRPIETALYNAGTSREVLQAGMNSVVNKIDSTSYTFPGEMDLVVAVHDSTIYKATRTIEFTDGFDSGTSIPFEAFIDPSFNKGTTVVQISNPLPAIPASSLTPLTYTFYDKYGFTGAQAPVKSDTAFLQKPANRYREYFDISNSTKGLATGGKVRVVGTDTWLTNTIYYDAKGRQLQSINDNVSGGRDVVTNEYDFSGKVLSTYQYHTNPRSGTIPKVQVQTMLSYDDAGRLIAVQKQFNNDPATLRNIAVNEYDELGQLKAKRLGIKGTAAPIERISFGYNIRGWMSSINKKYLNGVADTSHFGQELNYDYGFKDTVFNGNIAGIRWRGWNDPRPRAYGYNYDKVNRLTHAEFSQQNTTGSAWTKTEMNFSTNWINYDANGNITKLAQFGMDGTTAAPIDRLAYGYRPGSNKLRSVYDSSTVLTALGDFKNGVNTGDDYDYDSSGNLIKDLNKGIASITYNHLNLPSLITITNKGTIRYLYDAAGTKVRKIVTDNTGNQQKITTTDYINGFVYQNDTLQFAAHEEGRIRTVFRTGQPVDWAYDYFVKDHLGNTRLVLTEQTDRTMYAATMETPAAAKETALFSNIDDTRAAKPVGYPADENDSSNQSVARLTAAGNGKKIGPSLVLRVMAGDTIDIGAKAFYKSQGPTETTSKETPAVNILADLVQTFSGGTSTSGEHAVAAQDPVTPFNSTFYNEDYRRLKEKNPDQPDADRPKAYLNFVLFDDQFKLVDGNSGVKQVKATPDELQTLAQDKMVMEKSGFLYVYTSNEGTQEVYFDNLVVAQASGPVLEETHYYPFGLAMAGISSNALKGSNYAENRLKYNGKELQSKEFGNGSGLEWYDYGARMYDAQIGRFHIQDRLAETYLSFTPYNYCANDPVAFVDYNGDYIAIRQMFTNKDGTLNVEGLYAAASIIEDLQNITGLNLSIDDVGNLAYGKNENAKGTSSDARGYLKGIIDNVDDGINLHIDNNRPTRTESDGRSVYMNTNQIDNRIAGMENEGLNGLAWGFGMWFMHESMHTTVGVRYFDPKATTTVEDPNGVSGLSNPGIIEERINKYRAQLNLPQRDAYAWDGDPGNATMKWHYRNKKYNIMDIPMSAEEKKKRRKTMSNIKLK</sequence>
<dbReference type="InterPro" id="IPR045619">
    <property type="entry name" value="DUF6443"/>
</dbReference>
<dbReference type="Gene3D" id="2.180.10.10">
    <property type="entry name" value="RHS repeat-associated core"/>
    <property type="match status" value="2"/>
</dbReference>